<proteinExistence type="predicted"/>
<evidence type="ECO:0000313" key="2">
    <source>
        <dbReference type="Proteomes" id="UP000077066"/>
    </source>
</evidence>
<dbReference type="EMBL" id="LWMT01000006">
    <property type="protein sequence ID" value="KZX17612.1"/>
    <property type="molecule type" value="Genomic_DNA"/>
</dbReference>
<keyword evidence="2" id="KW-1185">Reference proteome</keyword>
<name>A0A166FF40_9EURY</name>
<dbReference type="Proteomes" id="UP000077066">
    <property type="component" value="Unassembled WGS sequence"/>
</dbReference>
<evidence type="ECO:0000313" key="1">
    <source>
        <dbReference type="EMBL" id="KZX17612.1"/>
    </source>
</evidence>
<comment type="caution">
    <text evidence="1">The sequence shown here is derived from an EMBL/GenBank/DDBJ whole genome shotgun (WGS) entry which is preliminary data.</text>
</comment>
<dbReference type="RefSeq" id="WP_066970219.1">
    <property type="nucleotide sequence ID" value="NZ_LWMT01000006.1"/>
</dbReference>
<protein>
    <submittedName>
        <fullName evidence="1">Uncharacterized protein</fullName>
    </submittedName>
</protein>
<gene>
    <name evidence="1" type="ORF">MBFIL_00410</name>
</gene>
<organism evidence="1 2">
    <name type="scientific">Methanobrevibacter filiformis</name>
    <dbReference type="NCBI Taxonomy" id="55758"/>
    <lineage>
        <taxon>Archaea</taxon>
        <taxon>Methanobacteriati</taxon>
        <taxon>Methanobacteriota</taxon>
        <taxon>Methanomada group</taxon>
        <taxon>Methanobacteria</taxon>
        <taxon>Methanobacteriales</taxon>
        <taxon>Methanobacteriaceae</taxon>
        <taxon>Methanobrevibacter</taxon>
    </lineage>
</organism>
<reference evidence="1 2" key="1">
    <citation type="submission" date="2016-04" db="EMBL/GenBank/DDBJ databases">
        <title>Genome sequence of Methanobrevibacter filiformis DSM 11501.</title>
        <authorList>
            <person name="Poehlein A."/>
            <person name="Seedorf H."/>
            <person name="Daniel R."/>
        </authorList>
    </citation>
    <scope>NUCLEOTIDE SEQUENCE [LARGE SCALE GENOMIC DNA]</scope>
    <source>
        <strain evidence="1 2">DSM 11501</strain>
    </source>
</reference>
<dbReference type="AlphaFoldDB" id="A0A166FF40"/>
<accession>A0A166FF40</accession>
<dbReference type="PATRIC" id="fig|55758.3.peg.48"/>
<sequence length="531" mass="62159">MGILDILKTNDRFIKELVGHDDHFGKLSNENIPKKYKIKIREAVLENYYDVMDKKEIKELYSYYLKLSFINILASEFDDSLSSLERKKVKIIIKKYFEDNKTIDENIQFFYRFKELVLKFKIAYDVSSAEYKDFNNQEKILMFQKVLNHVINWNDDFTLYTKNIINDEIGKLSYINTFVGIGKDFGLLSLDEGLSLEDMITIREKLWNQFKEGIIEKEIQISFFKYYYDVLKSKKNYELVKDLVGHYDMLGNGGSFGSLTNYPVLINDDNNLNMIGIQKRLRQYSLKTPRRKEEIEKAFKEESDKLNLVNDLVGSGLVYGTVLSRENFDDDCKNIIQKELTDYLWYDNVTTDDIKNKYSQLINKASLMGEDKFKVIFILVGLGNNYGDFLSNLEVPYSIKDLIKSSVTNLAKTEISKAELADRYNNIILSYPIFDSISPIDKIAIFGNLDDLSDDKKKYITNSLGQTWLYGVSEIKLIEKLNELLKENIQFNVTKLRNYIHTNHPMFKEIYSFKDAIYIPNKEINRTSKLN</sequence>